<evidence type="ECO:0000313" key="2">
    <source>
        <dbReference type="Proteomes" id="UP001159663"/>
    </source>
</evidence>
<comment type="caution">
    <text evidence="1">The sequence shown here is derived from an EMBL/GenBank/DDBJ whole genome shotgun (WGS) entry which is preliminary data.</text>
</comment>
<dbReference type="EMBL" id="JAKMYX010000209">
    <property type="protein sequence ID" value="MDH5924417.1"/>
    <property type="molecule type" value="Genomic_DNA"/>
</dbReference>
<protein>
    <submittedName>
        <fullName evidence="1">Uncharacterized protein</fullName>
    </submittedName>
</protein>
<evidence type="ECO:0000313" key="1">
    <source>
        <dbReference type="EMBL" id="MDH5924417.1"/>
    </source>
</evidence>
<name>A0AA43G3B6_VIBSP</name>
<dbReference type="AlphaFoldDB" id="A0AA43G3B6"/>
<organism evidence="1 2">
    <name type="scientific">Vibrio splendidus</name>
    <dbReference type="NCBI Taxonomy" id="29497"/>
    <lineage>
        <taxon>Bacteria</taxon>
        <taxon>Pseudomonadati</taxon>
        <taxon>Pseudomonadota</taxon>
        <taxon>Gammaproteobacteria</taxon>
        <taxon>Vibrionales</taxon>
        <taxon>Vibrionaceae</taxon>
        <taxon>Vibrio</taxon>
    </lineage>
</organism>
<dbReference type="Proteomes" id="UP001159663">
    <property type="component" value="Unassembled WGS sequence"/>
</dbReference>
<accession>A0AA43G3B6</accession>
<gene>
    <name evidence="1" type="ORF">L8R85_25900</name>
</gene>
<reference evidence="1" key="1">
    <citation type="submission" date="2022-01" db="EMBL/GenBank/DDBJ databases">
        <title>Vibrio aestuarianus Clade A and Clade B isolates are associated with Pacific oyster (Crassostrea gigas) disease outbreaks across Ireland.</title>
        <authorList>
            <person name="Coyle N."/>
            <person name="O'Toole C."/>
            <person name="Thomas J.C.L."/>
            <person name="Ryder D."/>
            <person name="Cheslett D."/>
            <person name="Feist S."/>
            <person name="Bean T."/>
            <person name="Joseph A."/>
            <person name="Waina A."/>
            <person name="Feil E."/>
            <person name="Verner-Jeffreys D.W."/>
        </authorList>
    </citation>
    <scope>NUCLEOTIDE SEQUENCE</scope>
    <source>
        <strain evidence="1">S/17/14 A</strain>
    </source>
</reference>
<proteinExistence type="predicted"/>
<dbReference type="RefSeq" id="WP_108196231.1">
    <property type="nucleotide sequence ID" value="NZ_CAWNYA010000014.1"/>
</dbReference>
<sequence length="316" mass="36378">MIEKIFNIFYFVSDDQQSIVELGVVAHKISGSDEDKISFLQKNVQNDSLVCVRYPVPTGLADNGHKLSMAQFNSMIRLGRSIELFEDIFRALQAPENVLYISTPVIDDTPTYDIQSDHGVLYLTDYQGNTKLGAGHMSDYLEQYFVDGKFDIASLVHNDHYVAIKQLFNSQHYLSSMKLLVSFVDTMGYLDFGESGNVFVLWLRKYAVLADLDITEEEFWEFRNSILHMTNLDSRKVKQGKVERVSFTIAPSGTKTFKDHDTKYFNFVDLITELQKAMERWLLSYVETPQKLVDFVARYDRVVADSRYAELSLQEI</sequence>